<organism evidence="1 2">
    <name type="scientific">Parasedimentitalea marina</name>
    <dbReference type="NCBI Taxonomy" id="2483033"/>
    <lineage>
        <taxon>Bacteria</taxon>
        <taxon>Pseudomonadati</taxon>
        <taxon>Pseudomonadota</taxon>
        <taxon>Alphaproteobacteria</taxon>
        <taxon>Rhodobacterales</taxon>
        <taxon>Paracoccaceae</taxon>
        <taxon>Parasedimentitalea</taxon>
    </lineage>
</organism>
<protein>
    <submittedName>
        <fullName evidence="1">Type VI secretion system-associated protein TagF</fullName>
    </submittedName>
</protein>
<geneLocation type="plasmid" evidence="1 2">
    <name>pW43D</name>
</geneLocation>
<evidence type="ECO:0000313" key="1">
    <source>
        <dbReference type="EMBL" id="AZV81075.1"/>
    </source>
</evidence>
<dbReference type="InterPro" id="IPR017748">
    <property type="entry name" value="TagF"/>
</dbReference>
<dbReference type="AlphaFoldDB" id="A0A3T0NAU1"/>
<evidence type="ECO:0000313" key="2">
    <source>
        <dbReference type="Proteomes" id="UP000283063"/>
    </source>
</evidence>
<sequence length="227" mass="24175">MAMGFGAFGKIPSVGDFFRLSPPTGFTRVWDAWLQGLLLTGQGAHGPYWDGYYMTAPIWRFTLSAGLAGPQKVMGVLMPSVDRVGRRFPLTLMASLPTPGPASLDHLSEAKLFEQLEDVALAALEDDMTREKLSQDLTACTVPVQRAHSPIRGAEGCLLMTGASTPAALPNLLAGDLLDQRISGASLWTAILDGAPRLMVCQGLPTGKAALGLFDLAAPIWSEARPL</sequence>
<dbReference type="Pfam" id="PF09867">
    <property type="entry name" value="TagF_N"/>
    <property type="match status" value="1"/>
</dbReference>
<dbReference type="PIRSF" id="PIRSF029287">
    <property type="entry name" value="UCP029287"/>
    <property type="match status" value="1"/>
</dbReference>
<name>A0A3T0NAU1_9RHOB</name>
<dbReference type="OrthoDB" id="9801841at2"/>
<accession>A0A3T0NAU1</accession>
<dbReference type="KEGG" id="sedi:EBB79_24240"/>
<dbReference type="Proteomes" id="UP000283063">
    <property type="component" value="Plasmid pW43D"/>
</dbReference>
<proteinExistence type="predicted"/>
<keyword evidence="1" id="KW-0614">Plasmid</keyword>
<reference evidence="1 2" key="1">
    <citation type="submission" date="2018-10" db="EMBL/GenBank/DDBJ databases">
        <title>Parasedimentitalea marina sp. nov., a psychrophilic bacterium isolated from deep seawater of the New Britain Trench.</title>
        <authorList>
            <person name="Cao J."/>
        </authorList>
    </citation>
    <scope>NUCLEOTIDE SEQUENCE [LARGE SCALE GENOMIC DNA]</scope>
    <source>
        <strain evidence="1 2">W43</strain>
        <plasmid evidence="1 2">pW43D</plasmid>
    </source>
</reference>
<dbReference type="Gene3D" id="3.40.1730.10">
    <property type="entry name" value="pa0076 domain"/>
    <property type="match status" value="1"/>
</dbReference>
<dbReference type="EMBL" id="CP033223">
    <property type="protein sequence ID" value="AZV81075.1"/>
    <property type="molecule type" value="Genomic_DNA"/>
</dbReference>
<dbReference type="InterPro" id="IPR038225">
    <property type="entry name" value="TagF_sf"/>
</dbReference>
<keyword evidence="2" id="KW-1185">Reference proteome</keyword>
<gene>
    <name evidence="1" type="primary">tagF</name>
    <name evidence="1" type="ORF">EBB79_24240</name>
</gene>
<dbReference type="NCBIfam" id="TIGR03373">
    <property type="entry name" value="VI_minor_4"/>
    <property type="match status" value="1"/>
</dbReference>